<name>A0A009PRB0_ACIBA</name>
<gene>
    <name evidence="1" type="ORF">J506_3909</name>
</gene>
<dbReference type="Proteomes" id="UP000021108">
    <property type="component" value="Unassembled WGS sequence"/>
</dbReference>
<evidence type="ECO:0000313" key="1">
    <source>
        <dbReference type="EMBL" id="EXC04239.1"/>
    </source>
</evidence>
<accession>A0A009PRB0</accession>
<dbReference type="PATRIC" id="fig|1310607.3.peg.3776"/>
<protein>
    <recommendedName>
        <fullName evidence="3">Phage antitermination Q family protein</fullName>
    </recommendedName>
</protein>
<proteinExistence type="predicted"/>
<organism evidence="1 2">
    <name type="scientific">Acinetobacter baumannii 625974</name>
    <dbReference type="NCBI Taxonomy" id="1310607"/>
    <lineage>
        <taxon>Bacteria</taxon>
        <taxon>Pseudomonadati</taxon>
        <taxon>Pseudomonadota</taxon>
        <taxon>Gammaproteobacteria</taxon>
        <taxon>Moraxellales</taxon>
        <taxon>Moraxellaceae</taxon>
        <taxon>Acinetobacter</taxon>
        <taxon>Acinetobacter calcoaceticus/baumannii complex</taxon>
    </lineage>
</organism>
<dbReference type="EMBL" id="JEXD01000069">
    <property type="protein sequence ID" value="EXC04239.1"/>
    <property type="molecule type" value="Genomic_DNA"/>
</dbReference>
<reference evidence="1 2" key="1">
    <citation type="submission" date="2014-02" db="EMBL/GenBank/DDBJ databases">
        <title>Comparative genomics and transcriptomics to identify genetic mechanisms underlying the emergence of carbapenem resistant Acinetobacter baumannii (CRAb).</title>
        <authorList>
            <person name="Harris A.D."/>
            <person name="Johnson K.J."/>
            <person name="George J."/>
            <person name="Shefchek K."/>
            <person name="Daugherty S.C."/>
            <person name="Parankush S."/>
            <person name="Sadzewicz L."/>
            <person name="Tallon L."/>
            <person name="Sengamalay N."/>
            <person name="Hazen T.H."/>
            <person name="Rasko D.A."/>
        </authorList>
    </citation>
    <scope>NUCLEOTIDE SEQUENCE [LARGE SCALE GENOMIC DNA]</scope>
    <source>
        <strain evidence="1 2">625974</strain>
    </source>
</reference>
<dbReference type="AlphaFoldDB" id="A0A009PRB0"/>
<sequence length="158" mass="18094">MSAVLKTQQMDWSKYTIDGWLEQFGAWCETVRMKGGDLPDGLHINQIYWLMREAGKEVQKSKSYIRCEISDYEADQIQALLRSLLNSDKTDFTTKFALICLIKNKVENKGLLKVAQETNQSKAQVAIMVSCARFYLLGHDKRLRQNGGSNENIHCKTI</sequence>
<evidence type="ECO:0000313" key="2">
    <source>
        <dbReference type="Proteomes" id="UP000021108"/>
    </source>
</evidence>
<dbReference type="RefSeq" id="WP_001277128.1">
    <property type="nucleotide sequence ID" value="NZ_JEXD01000069.1"/>
</dbReference>
<evidence type="ECO:0008006" key="3">
    <source>
        <dbReference type="Google" id="ProtNLM"/>
    </source>
</evidence>
<comment type="caution">
    <text evidence="1">The sequence shown here is derived from an EMBL/GenBank/DDBJ whole genome shotgun (WGS) entry which is preliminary data.</text>
</comment>